<organism evidence="1">
    <name type="scientific">marine sediment metagenome</name>
    <dbReference type="NCBI Taxonomy" id="412755"/>
    <lineage>
        <taxon>unclassified sequences</taxon>
        <taxon>metagenomes</taxon>
        <taxon>ecological metagenomes</taxon>
    </lineage>
</organism>
<proteinExistence type="predicted"/>
<dbReference type="AlphaFoldDB" id="A0A0F9AI78"/>
<reference evidence="1" key="1">
    <citation type="journal article" date="2015" name="Nature">
        <title>Complex archaea that bridge the gap between prokaryotes and eukaryotes.</title>
        <authorList>
            <person name="Spang A."/>
            <person name="Saw J.H."/>
            <person name="Jorgensen S.L."/>
            <person name="Zaremba-Niedzwiedzka K."/>
            <person name="Martijn J."/>
            <person name="Lind A.E."/>
            <person name="van Eijk R."/>
            <person name="Schleper C."/>
            <person name="Guy L."/>
            <person name="Ettema T.J."/>
        </authorList>
    </citation>
    <scope>NUCLEOTIDE SEQUENCE</scope>
</reference>
<feature type="non-terminal residue" evidence="1">
    <location>
        <position position="1"/>
    </location>
</feature>
<accession>A0A0F9AI78</accession>
<comment type="caution">
    <text evidence="1">The sequence shown here is derived from an EMBL/GenBank/DDBJ whole genome shotgun (WGS) entry which is preliminary data.</text>
</comment>
<sequence length="31" mass="3419">FTSNNDLFTSKYKLEIQGLYIALGLILGKSA</sequence>
<name>A0A0F9AI78_9ZZZZ</name>
<protein>
    <submittedName>
        <fullName evidence="1">Uncharacterized protein</fullName>
    </submittedName>
</protein>
<gene>
    <name evidence="1" type="ORF">LCGC14_2569060</name>
</gene>
<dbReference type="EMBL" id="LAZR01042608">
    <property type="protein sequence ID" value="KKL09120.1"/>
    <property type="molecule type" value="Genomic_DNA"/>
</dbReference>
<evidence type="ECO:0000313" key="1">
    <source>
        <dbReference type="EMBL" id="KKL09120.1"/>
    </source>
</evidence>